<dbReference type="AlphaFoldDB" id="A0A421B5S7"/>
<evidence type="ECO:0000256" key="4">
    <source>
        <dbReference type="SAM" id="Phobius"/>
    </source>
</evidence>
<feature type="compositionally biased region" description="Pro residues" evidence="3">
    <location>
        <begin position="8"/>
        <end position="17"/>
    </location>
</feature>
<keyword evidence="4" id="KW-0472">Membrane</keyword>
<keyword evidence="6" id="KW-1185">Reference proteome</keyword>
<dbReference type="SUPFAM" id="SSF56601">
    <property type="entry name" value="beta-lactamase/transpeptidase-like"/>
    <property type="match status" value="1"/>
</dbReference>
<accession>A0A421B5S7</accession>
<feature type="region of interest" description="Disordered" evidence="3">
    <location>
        <begin position="1"/>
        <end position="72"/>
    </location>
</feature>
<protein>
    <submittedName>
        <fullName evidence="5">D-alanyl-D-alanine carboxypeptidase/D-alanyl-D-alanine-endopeptidase (Penicillin-binding protein 4)</fullName>
    </submittedName>
</protein>
<dbReference type="PANTHER" id="PTHR30023">
    <property type="entry name" value="D-ALANYL-D-ALANINE CARBOXYPEPTIDASE"/>
    <property type="match status" value="1"/>
</dbReference>
<dbReference type="EMBL" id="RCDD01000001">
    <property type="protein sequence ID" value="RLK59842.1"/>
    <property type="molecule type" value="Genomic_DNA"/>
</dbReference>
<keyword evidence="4" id="KW-1133">Transmembrane helix</keyword>
<gene>
    <name evidence="5" type="ORF">CLV68_0329</name>
</gene>
<comment type="caution">
    <text evidence="5">The sequence shown here is derived from an EMBL/GenBank/DDBJ whole genome shotgun (WGS) entry which is preliminary data.</text>
</comment>
<keyword evidence="5" id="KW-0121">Carboxypeptidase</keyword>
<keyword evidence="5" id="KW-0645">Protease</keyword>
<keyword evidence="4" id="KW-0812">Transmembrane</keyword>
<keyword evidence="2" id="KW-0378">Hydrolase</keyword>
<feature type="transmembrane region" description="Helical" evidence="4">
    <location>
        <begin position="78"/>
        <end position="101"/>
    </location>
</feature>
<sequence length="539" mass="54056">MGRQRPGAWPPPQPPPGQAERTQVIQVGAVTREPKPIQPVPPGPPGHPAPAQSGQTAPQRLDPADEPEQPVERRKPRIGLLVAMALVVVVVLGAAAAVQFVPELRAKLGITAAEPEVTIAPPPGPVQFTPTLKGPGAANAAPSSAGVRAALAGPASDPVLGTLTGTVVDPANGEVLFAQNADTTLVPASTAKLLTCAAALLALPHAAQLPTKVVAGDKPGTVIIIGGGDPTLSSFAAGKNTVYPGAAHLDDLVEQVKAKGPVTTVLLDLDRYSGESIAKGWIPADVAGGYIAPMVPAMLDGGRADPTKAVSPRSANPARSLAEEFAKRIGGGATVPAKATAQAKADAQVLGEVRSAPVVELVDNVLQRSDNVLAEAMAREVAKATGQQASFEGGAAATIKTLKDNGFDTSTVTLDDGSGLSTLNQVSAALLADVLKVAAAPDGADPRTAKLRPLLGALPVAGGSGTLAGRYQGPAAAPGKGWVRAKTGTLSSVNSLAGVVLDTDGRLLVFALMSNGSVPGAAQPALDAVAAALRQCGCR</sequence>
<feature type="compositionally biased region" description="Pro residues" evidence="3">
    <location>
        <begin position="36"/>
        <end position="48"/>
    </location>
</feature>
<evidence type="ECO:0000256" key="3">
    <source>
        <dbReference type="SAM" id="MobiDB-lite"/>
    </source>
</evidence>
<evidence type="ECO:0000256" key="1">
    <source>
        <dbReference type="ARBA" id="ARBA00006096"/>
    </source>
</evidence>
<dbReference type="GO" id="GO:0006508">
    <property type="term" value="P:proteolysis"/>
    <property type="evidence" value="ECO:0007669"/>
    <property type="project" value="InterPro"/>
</dbReference>
<dbReference type="GO" id="GO:0000270">
    <property type="term" value="P:peptidoglycan metabolic process"/>
    <property type="evidence" value="ECO:0007669"/>
    <property type="project" value="TreeGrafter"/>
</dbReference>
<evidence type="ECO:0000313" key="5">
    <source>
        <dbReference type="EMBL" id="RLK59842.1"/>
    </source>
</evidence>
<dbReference type="Proteomes" id="UP000282454">
    <property type="component" value="Unassembled WGS sequence"/>
</dbReference>
<comment type="similarity">
    <text evidence="1">Belongs to the peptidase S13 family.</text>
</comment>
<evidence type="ECO:0000313" key="6">
    <source>
        <dbReference type="Proteomes" id="UP000282454"/>
    </source>
</evidence>
<organism evidence="5 6">
    <name type="scientific">Actinokineospora cianjurensis</name>
    <dbReference type="NCBI Taxonomy" id="585224"/>
    <lineage>
        <taxon>Bacteria</taxon>
        <taxon>Bacillati</taxon>
        <taxon>Actinomycetota</taxon>
        <taxon>Actinomycetes</taxon>
        <taxon>Pseudonocardiales</taxon>
        <taxon>Pseudonocardiaceae</taxon>
        <taxon>Actinokineospora</taxon>
    </lineage>
</organism>
<dbReference type="PANTHER" id="PTHR30023:SF0">
    <property type="entry name" value="PENICILLIN-SENSITIVE CARBOXYPEPTIDASE A"/>
    <property type="match status" value="1"/>
</dbReference>
<dbReference type="NCBIfam" id="TIGR00666">
    <property type="entry name" value="PBP4"/>
    <property type="match status" value="1"/>
</dbReference>
<name>A0A421B5S7_9PSEU</name>
<dbReference type="GO" id="GO:0004185">
    <property type="term" value="F:serine-type carboxypeptidase activity"/>
    <property type="evidence" value="ECO:0007669"/>
    <property type="project" value="InterPro"/>
</dbReference>
<proteinExistence type="inferred from homology"/>
<dbReference type="PRINTS" id="PR00922">
    <property type="entry name" value="DADACBPTASE3"/>
</dbReference>
<reference evidence="5 6" key="1">
    <citation type="submission" date="2018-10" db="EMBL/GenBank/DDBJ databases">
        <title>Genomic Encyclopedia of Archaeal and Bacterial Type Strains, Phase II (KMG-II): from individual species to whole genera.</title>
        <authorList>
            <person name="Goeker M."/>
        </authorList>
    </citation>
    <scope>NUCLEOTIDE SEQUENCE [LARGE SCALE GENOMIC DNA]</scope>
    <source>
        <strain evidence="5 6">DSM 45657</strain>
    </source>
</reference>
<evidence type="ECO:0000256" key="2">
    <source>
        <dbReference type="ARBA" id="ARBA00022801"/>
    </source>
</evidence>
<dbReference type="InterPro" id="IPR012338">
    <property type="entry name" value="Beta-lactam/transpept-like"/>
</dbReference>
<dbReference type="Gene3D" id="3.40.710.10">
    <property type="entry name" value="DD-peptidase/beta-lactamase superfamily"/>
    <property type="match status" value="2"/>
</dbReference>
<dbReference type="Pfam" id="PF02113">
    <property type="entry name" value="Peptidase_S13"/>
    <property type="match status" value="2"/>
</dbReference>
<dbReference type="InterPro" id="IPR000667">
    <property type="entry name" value="Peptidase_S13"/>
</dbReference>